<dbReference type="EMBL" id="CP089984">
    <property type="protein sequence ID" value="WXB17596.1"/>
    <property type="molecule type" value="Genomic_DNA"/>
</dbReference>
<accession>A0ABZ2M5M5</accession>
<feature type="signal peptide" evidence="2">
    <location>
        <begin position="1"/>
        <end position="23"/>
    </location>
</feature>
<evidence type="ECO:0000313" key="4">
    <source>
        <dbReference type="EMBL" id="WXB17596.1"/>
    </source>
</evidence>
<dbReference type="Pfam" id="PF07627">
    <property type="entry name" value="PSCyt3"/>
    <property type="match status" value="1"/>
</dbReference>
<evidence type="ECO:0000259" key="3">
    <source>
        <dbReference type="Pfam" id="PF07627"/>
    </source>
</evidence>
<feature type="domain" description="DUF1588" evidence="3">
    <location>
        <begin position="127"/>
        <end position="188"/>
    </location>
</feature>
<name>A0ABZ2M5M5_9BACT</name>
<keyword evidence="5" id="KW-1185">Reference proteome</keyword>
<feature type="region of interest" description="Disordered" evidence="1">
    <location>
        <begin position="25"/>
        <end position="60"/>
    </location>
</feature>
<sequence length="283" mass="29567">MRPRTKTSAKTWLAILGVAVLGAAGCGNRDRSAPTSGDEPTTPEEEAAAHQPIPEGTSIGKVQLRRLTKAEYESSIRDVFALGSEWAGASLSADPSSKSGFDNDVELLAIDETRGAELVAAAESIADLPPPPPNAGEPPVPKPGLTTRELYETVHSTKSGCAGCHRQIDPIGFGLEHFDVAGTYRTSERDKPIDPSGSITNFGGATPAFDDHKGLAKLLAGSPLVADCVGGMMASYAFGSGEGKTYTLPESRDGFRSATVSLVDYFSKLAAAPHFVVRLPAGK</sequence>
<dbReference type="InterPro" id="IPR013039">
    <property type="entry name" value="DUF1588"/>
</dbReference>
<proteinExistence type="predicted"/>
<feature type="chain" id="PRO_5045938676" evidence="2">
    <location>
        <begin position="24"/>
        <end position="283"/>
    </location>
</feature>
<dbReference type="Proteomes" id="UP001370348">
    <property type="component" value="Chromosome"/>
</dbReference>
<dbReference type="RefSeq" id="WP_394827230.1">
    <property type="nucleotide sequence ID" value="NZ_CP089984.1"/>
</dbReference>
<evidence type="ECO:0000256" key="2">
    <source>
        <dbReference type="SAM" id="SignalP"/>
    </source>
</evidence>
<protein>
    <submittedName>
        <fullName evidence="4">DUF1588 domain-containing protein</fullName>
    </submittedName>
</protein>
<evidence type="ECO:0000256" key="1">
    <source>
        <dbReference type="SAM" id="MobiDB-lite"/>
    </source>
</evidence>
<reference evidence="4 5" key="1">
    <citation type="submission" date="2021-12" db="EMBL/GenBank/DDBJ databases">
        <title>Discovery of the Pendulisporaceae a myxobacterial family with distinct sporulation behavior and unique specialized metabolism.</title>
        <authorList>
            <person name="Garcia R."/>
            <person name="Popoff A."/>
            <person name="Bader C.D."/>
            <person name="Loehr J."/>
            <person name="Walesch S."/>
            <person name="Walt C."/>
            <person name="Boldt J."/>
            <person name="Bunk B."/>
            <person name="Haeckl F.J.F.P.J."/>
            <person name="Gunesch A.P."/>
            <person name="Birkelbach J."/>
            <person name="Nuebel U."/>
            <person name="Pietschmann T."/>
            <person name="Bach T."/>
            <person name="Mueller R."/>
        </authorList>
    </citation>
    <scope>NUCLEOTIDE SEQUENCE [LARGE SCALE GENOMIC DNA]</scope>
    <source>
        <strain evidence="4 5">MSr11954</strain>
    </source>
</reference>
<keyword evidence="2" id="KW-0732">Signal</keyword>
<gene>
    <name evidence="4" type="ORF">LZC94_10020</name>
</gene>
<evidence type="ECO:0000313" key="5">
    <source>
        <dbReference type="Proteomes" id="UP001370348"/>
    </source>
</evidence>
<dbReference type="PROSITE" id="PS51257">
    <property type="entry name" value="PROKAR_LIPOPROTEIN"/>
    <property type="match status" value="1"/>
</dbReference>
<organism evidence="4 5">
    <name type="scientific">Pendulispora albinea</name>
    <dbReference type="NCBI Taxonomy" id="2741071"/>
    <lineage>
        <taxon>Bacteria</taxon>
        <taxon>Pseudomonadati</taxon>
        <taxon>Myxococcota</taxon>
        <taxon>Myxococcia</taxon>
        <taxon>Myxococcales</taxon>
        <taxon>Sorangiineae</taxon>
        <taxon>Pendulisporaceae</taxon>
        <taxon>Pendulispora</taxon>
    </lineage>
</organism>